<keyword evidence="3" id="KW-0802">TPR repeat</keyword>
<reference evidence="5" key="1">
    <citation type="submission" date="2021-02" db="EMBL/GenBank/DDBJ databases">
        <authorList>
            <person name="Nowell W R."/>
        </authorList>
    </citation>
    <scope>NUCLEOTIDE SEQUENCE</scope>
</reference>
<dbReference type="PANTHER" id="PTHR14781">
    <property type="entry name" value="INTRAFLAGELLAR TRANSPORT PROTEIN 56"/>
    <property type="match status" value="1"/>
</dbReference>
<proteinExistence type="predicted"/>
<comment type="caution">
    <text evidence="5">The sequence shown here is derived from an EMBL/GenBank/DDBJ whole genome shotgun (WGS) entry which is preliminary data.</text>
</comment>
<dbReference type="PANTHER" id="PTHR14781:SF0">
    <property type="entry name" value="INTRAFLAGELLAR TRANSPORT PROTEIN 56"/>
    <property type="match status" value="1"/>
</dbReference>
<keyword evidence="2" id="KW-0677">Repeat</keyword>
<dbReference type="InterPro" id="IPR030511">
    <property type="entry name" value="TTC26"/>
</dbReference>
<evidence type="ECO:0000256" key="3">
    <source>
        <dbReference type="ARBA" id="ARBA00022803"/>
    </source>
</evidence>
<dbReference type="EMBL" id="CAJNOG010001018">
    <property type="protein sequence ID" value="CAF1398132.1"/>
    <property type="molecule type" value="Genomic_DNA"/>
</dbReference>
<evidence type="ECO:0000256" key="2">
    <source>
        <dbReference type="ARBA" id="ARBA00022737"/>
    </source>
</evidence>
<keyword evidence="4" id="KW-0966">Cell projection</keyword>
<dbReference type="GO" id="GO:0036064">
    <property type="term" value="C:ciliary basal body"/>
    <property type="evidence" value="ECO:0007669"/>
    <property type="project" value="TreeGrafter"/>
</dbReference>
<dbReference type="GO" id="GO:0035720">
    <property type="term" value="P:intraciliary anterograde transport"/>
    <property type="evidence" value="ECO:0007669"/>
    <property type="project" value="TreeGrafter"/>
</dbReference>
<evidence type="ECO:0000313" key="6">
    <source>
        <dbReference type="Proteomes" id="UP000663845"/>
    </source>
</evidence>
<dbReference type="Proteomes" id="UP000663845">
    <property type="component" value="Unassembled WGS sequence"/>
</dbReference>
<gene>
    <name evidence="5" type="ORF">JYZ213_LOCUS37599</name>
</gene>
<evidence type="ECO:0000256" key="1">
    <source>
        <dbReference type="ARBA" id="ARBA00004138"/>
    </source>
</evidence>
<dbReference type="GO" id="GO:0035735">
    <property type="term" value="P:intraciliary transport involved in cilium assembly"/>
    <property type="evidence" value="ECO:0007669"/>
    <property type="project" value="TreeGrafter"/>
</dbReference>
<dbReference type="GO" id="GO:0030992">
    <property type="term" value="C:intraciliary transport particle B"/>
    <property type="evidence" value="ECO:0007669"/>
    <property type="project" value="TreeGrafter"/>
</dbReference>
<dbReference type="GO" id="GO:0120170">
    <property type="term" value="F:intraciliary transport particle B binding"/>
    <property type="evidence" value="ECO:0007669"/>
    <property type="project" value="TreeGrafter"/>
</dbReference>
<dbReference type="GO" id="GO:0097546">
    <property type="term" value="C:ciliary base"/>
    <property type="evidence" value="ECO:0007669"/>
    <property type="project" value="TreeGrafter"/>
</dbReference>
<sequence length="543" mass="62056">MSDANTQGSTLAMLLKLLRAAPQRAELYPPLVALLTNSDHLKTCINWWHECLEDENLDEKTINTFGVEWQREIITKIRADIEQEFNQARNLLQFIITHILLIKNLYNYPHYLRSVLQANEPWYHAQAYSKQFNFQQGAEPLSTRSMQLAHEQAKDNGNAAQHLSLKYNWDEECLYGLFWIVKQDLRYEIRAILESIPPSQAQIEAAPLHQEICDRLYEPGPPDREFSQSLAKRIAALQDLQHPVKNIQTWLNQFTQPVAAETPLHDRILFWQGTESLLEASLQVASKAALLQANGDFILQCHPQTRELKRADDCLPADRRHVVLPLPSDNPVAYAKFFPDASGNEIAVSYLHELLIGHGAPMTSLARFLPGTLQQEHPYPVLFSEAVTGPTLEEVLTKNQPLNLEPEHYSDMVLMAILTIPLDARCYIYNNKARLAWELYIKLEQSNESFSLLQLIANDCYKHGCFFYAARAFDILERVDPSSVYWEGKLGACAGTFQQIVAGKESRDTLRDILALLRNTKHPQGDQMIKVMRSWARTNNISV</sequence>
<evidence type="ECO:0000256" key="4">
    <source>
        <dbReference type="ARBA" id="ARBA00023273"/>
    </source>
</evidence>
<organism evidence="5 6">
    <name type="scientific">Adineta steineri</name>
    <dbReference type="NCBI Taxonomy" id="433720"/>
    <lineage>
        <taxon>Eukaryota</taxon>
        <taxon>Metazoa</taxon>
        <taxon>Spiralia</taxon>
        <taxon>Gnathifera</taxon>
        <taxon>Rotifera</taxon>
        <taxon>Eurotatoria</taxon>
        <taxon>Bdelloidea</taxon>
        <taxon>Adinetida</taxon>
        <taxon>Adinetidae</taxon>
        <taxon>Adineta</taxon>
    </lineage>
</organism>
<dbReference type="AlphaFoldDB" id="A0A815KVV2"/>
<comment type="subcellular location">
    <subcellularLocation>
        <location evidence="1">Cell projection</location>
        <location evidence="1">Cilium</location>
    </subcellularLocation>
</comment>
<name>A0A815KVV2_9BILA</name>
<evidence type="ECO:0000313" key="5">
    <source>
        <dbReference type="EMBL" id="CAF1398132.1"/>
    </source>
</evidence>
<accession>A0A815KVV2</accession>
<protein>
    <submittedName>
        <fullName evidence="5">Uncharacterized protein</fullName>
    </submittedName>
</protein>